<dbReference type="Proteomes" id="UP001430755">
    <property type="component" value="Unassembled WGS sequence"/>
</dbReference>
<comment type="caution">
    <text evidence="1">The sequence shown here is derived from an EMBL/GenBank/DDBJ whole genome shotgun (WGS) entry which is preliminary data.</text>
</comment>
<accession>A0ABS9WHU2</accession>
<dbReference type="Pfam" id="PF07927">
    <property type="entry name" value="HicA_toxin"/>
    <property type="match status" value="1"/>
</dbReference>
<evidence type="ECO:0000313" key="1">
    <source>
        <dbReference type="EMBL" id="MCI2241852.1"/>
    </source>
</evidence>
<proteinExistence type="predicted"/>
<protein>
    <submittedName>
        <fullName evidence="1">Type II toxin-antitoxin system HicA family toxin</fullName>
    </submittedName>
</protein>
<organism evidence="1 2">
    <name type="scientific">Adlercreutzia faecimuris</name>
    <dbReference type="NCBI Taxonomy" id="2897341"/>
    <lineage>
        <taxon>Bacteria</taxon>
        <taxon>Bacillati</taxon>
        <taxon>Actinomycetota</taxon>
        <taxon>Coriobacteriia</taxon>
        <taxon>Eggerthellales</taxon>
        <taxon>Eggerthellaceae</taxon>
        <taxon>Adlercreutzia</taxon>
    </lineage>
</organism>
<dbReference type="InterPro" id="IPR012933">
    <property type="entry name" value="HicA_mRNA_interferase"/>
</dbReference>
<name>A0ABS9WHU2_9ACTN</name>
<keyword evidence="2" id="KW-1185">Reference proteome</keyword>
<reference evidence="1" key="1">
    <citation type="submission" date="2021-11" db="EMBL/GenBank/DDBJ databases">
        <title>A Novel Adlercreutzia Species, isolated from a Allomyrina dichotoma larva feces.</title>
        <authorList>
            <person name="Suh M.K."/>
        </authorList>
    </citation>
    <scope>NUCLEOTIDE SEQUENCE</scope>
    <source>
        <strain evidence="1">JBNU-10</strain>
    </source>
</reference>
<sequence length="87" mass="10004">MTRVEKLAAKLRSEPSAFRFSDFARVMGHYGYEIDQKGRTSGSRVRFYRPRDGRMLIMHSPHPGDEMSAGAIRYAARFLYGEEADDE</sequence>
<dbReference type="EMBL" id="JAJMLW010000002">
    <property type="protein sequence ID" value="MCI2241852.1"/>
    <property type="molecule type" value="Genomic_DNA"/>
</dbReference>
<evidence type="ECO:0000313" key="2">
    <source>
        <dbReference type="Proteomes" id="UP001430755"/>
    </source>
</evidence>
<gene>
    <name evidence="1" type="ORF">LPT13_05725</name>
</gene>
<dbReference type="RefSeq" id="WP_242164501.1">
    <property type="nucleotide sequence ID" value="NZ_JAJMLW010000002.1"/>
</dbReference>